<evidence type="ECO:0000313" key="3">
    <source>
        <dbReference type="Proteomes" id="UP000237423"/>
    </source>
</evidence>
<organism evidence="2 3">
    <name type="scientific">Methylovulum psychrotolerans</name>
    <dbReference type="NCBI Taxonomy" id="1704499"/>
    <lineage>
        <taxon>Bacteria</taxon>
        <taxon>Pseudomonadati</taxon>
        <taxon>Pseudomonadota</taxon>
        <taxon>Gammaproteobacteria</taxon>
        <taxon>Methylococcales</taxon>
        <taxon>Methylococcaceae</taxon>
        <taxon>Methylovulum</taxon>
    </lineage>
</organism>
<sequence length="155" mass="17683">MNEQFHQHIEFLHPSFEALLCSVPFQFTSLPKVLPKAGIYLFSNGEQHLYVGRTNSIRKRLQQHCRSGSSHNSAAFAFRLAREACKVPQATYKPQGSRKDLLQDPDFALAFTDAKAQLRTMNIRVIEESNPFRQALLEMYVAIALAAPYNDFDNH</sequence>
<reference evidence="2 3" key="1">
    <citation type="submission" date="2017-11" db="EMBL/GenBank/DDBJ databases">
        <title>Draft Genome Sequence of Methylobacter psychrotolerans Sph1T, an Obligate Methanotroph from Low-Temperature Environments.</title>
        <authorList>
            <person name="Oshkin I.Y."/>
            <person name="Miroshnikov K."/>
            <person name="Belova S.E."/>
            <person name="Korzhenkov A."/>
            <person name="Toshchakov S.V."/>
            <person name="Dedysh S.N."/>
        </authorList>
    </citation>
    <scope>NUCLEOTIDE SEQUENCE [LARGE SCALE GENOMIC DNA]</scope>
    <source>
        <strain evidence="2 3">Sph1</strain>
    </source>
</reference>
<gene>
    <name evidence="2" type="ORF">AADEFJLK_04301</name>
</gene>
<protein>
    <recommendedName>
        <fullName evidence="1">GIY-YIG domain-containing protein</fullName>
    </recommendedName>
</protein>
<dbReference type="EMBL" id="PGFZ01000019">
    <property type="protein sequence ID" value="POZ49941.1"/>
    <property type="molecule type" value="Genomic_DNA"/>
</dbReference>
<dbReference type="PROSITE" id="PS50164">
    <property type="entry name" value="GIY_YIG"/>
    <property type="match status" value="1"/>
</dbReference>
<dbReference type="SUPFAM" id="SSF82771">
    <property type="entry name" value="GIY-YIG endonuclease"/>
    <property type="match status" value="1"/>
</dbReference>
<evidence type="ECO:0000313" key="2">
    <source>
        <dbReference type="EMBL" id="POZ49941.1"/>
    </source>
</evidence>
<dbReference type="Proteomes" id="UP000237423">
    <property type="component" value="Unassembled WGS sequence"/>
</dbReference>
<feature type="domain" description="GIY-YIG" evidence="1">
    <location>
        <begin position="35"/>
        <end position="139"/>
    </location>
</feature>
<evidence type="ECO:0000259" key="1">
    <source>
        <dbReference type="PROSITE" id="PS50164"/>
    </source>
</evidence>
<accession>A0A2S5CGK0</accession>
<dbReference type="Gene3D" id="3.40.1440.10">
    <property type="entry name" value="GIY-YIG endonuclease"/>
    <property type="match status" value="1"/>
</dbReference>
<dbReference type="RefSeq" id="WP_170065208.1">
    <property type="nucleotide sequence ID" value="NZ_PGFZ01000019.1"/>
</dbReference>
<dbReference type="AlphaFoldDB" id="A0A2S5CGK0"/>
<dbReference type="InterPro" id="IPR035901">
    <property type="entry name" value="GIY-YIG_endonuc_sf"/>
</dbReference>
<dbReference type="Pfam" id="PF01541">
    <property type="entry name" value="GIY-YIG"/>
    <property type="match status" value="1"/>
</dbReference>
<comment type="caution">
    <text evidence="2">The sequence shown here is derived from an EMBL/GenBank/DDBJ whole genome shotgun (WGS) entry which is preliminary data.</text>
</comment>
<dbReference type="InterPro" id="IPR000305">
    <property type="entry name" value="GIY-YIG_endonuc"/>
</dbReference>
<name>A0A2S5CGK0_9GAMM</name>
<proteinExistence type="predicted"/>